<dbReference type="STRING" id="1508404.JMA_04270"/>
<keyword evidence="3" id="KW-1185">Reference proteome</keyword>
<dbReference type="OrthoDB" id="9917144at2"/>
<dbReference type="BioCyc" id="JESP1508404:G14D9-9644-MONOMER"/>
<keyword evidence="1" id="KW-0472">Membrane</keyword>
<proteinExistence type="predicted"/>
<accession>A0A0B5ANY2</accession>
<feature type="transmembrane region" description="Helical" evidence="1">
    <location>
        <begin position="44"/>
        <end position="64"/>
    </location>
</feature>
<protein>
    <submittedName>
        <fullName evidence="2">Uncharacterized protein</fullName>
    </submittedName>
</protein>
<feature type="transmembrane region" description="Helical" evidence="1">
    <location>
        <begin position="5"/>
        <end position="24"/>
    </location>
</feature>
<dbReference type="AlphaFoldDB" id="A0A0B5ANY2"/>
<keyword evidence="1" id="KW-0812">Transmembrane</keyword>
<evidence type="ECO:0000313" key="3">
    <source>
        <dbReference type="Proteomes" id="UP000031449"/>
    </source>
</evidence>
<name>A0A0B5ANY2_9BACL</name>
<organism evidence="2 3">
    <name type="scientific">Jeotgalibacillus malaysiensis</name>
    <dbReference type="NCBI Taxonomy" id="1508404"/>
    <lineage>
        <taxon>Bacteria</taxon>
        <taxon>Bacillati</taxon>
        <taxon>Bacillota</taxon>
        <taxon>Bacilli</taxon>
        <taxon>Bacillales</taxon>
        <taxon>Caryophanaceae</taxon>
        <taxon>Jeotgalibacillus</taxon>
    </lineage>
</organism>
<dbReference type="EMBL" id="CP009416">
    <property type="protein sequence ID" value="AJD89744.1"/>
    <property type="molecule type" value="Genomic_DNA"/>
</dbReference>
<keyword evidence="1" id="KW-1133">Transmembrane helix</keyword>
<evidence type="ECO:0000313" key="2">
    <source>
        <dbReference type="EMBL" id="AJD89744.1"/>
    </source>
</evidence>
<reference evidence="2 3" key="1">
    <citation type="submission" date="2014-08" db="EMBL/GenBank/DDBJ databases">
        <title>Complete genome of a marine bacteria Jeotgalibacillus malaysiensis.</title>
        <authorList>
            <person name="Yaakop A.S."/>
            <person name="Chan K.-G."/>
            <person name="Goh K.M."/>
        </authorList>
    </citation>
    <scope>NUCLEOTIDE SEQUENCE [LARGE SCALE GENOMIC DNA]</scope>
    <source>
        <strain evidence="2 3">D5</strain>
    </source>
</reference>
<dbReference type="KEGG" id="jeo:JMA_04270"/>
<evidence type="ECO:0000256" key="1">
    <source>
        <dbReference type="SAM" id="Phobius"/>
    </source>
</evidence>
<dbReference type="Proteomes" id="UP000031449">
    <property type="component" value="Chromosome"/>
</dbReference>
<gene>
    <name evidence="2" type="ORF">JMA_04270</name>
</gene>
<sequence>MEKLIIGLIIGIIVSIIVIDHKGIAYQLAGIGETKPTSLAQLDLTYGLSVIFITAVCTVGVYFFSHYITKKQIEAK</sequence>
<dbReference type="HOGENOM" id="CLU_2649586_0_0_9"/>